<feature type="region of interest" description="Domain IV, binds dsDNA" evidence="8">
    <location>
        <begin position="349"/>
        <end position="470"/>
    </location>
</feature>
<keyword evidence="2 8" id="KW-0963">Cytoplasm</keyword>
<dbReference type="OrthoDB" id="9807019at2"/>
<dbReference type="GO" id="GO:0003688">
    <property type="term" value="F:DNA replication origin binding"/>
    <property type="evidence" value="ECO:0007669"/>
    <property type="project" value="UniProtKB-UniRule"/>
</dbReference>
<dbReference type="InterPro" id="IPR003593">
    <property type="entry name" value="AAA+_ATPase"/>
</dbReference>
<evidence type="ECO:0000256" key="4">
    <source>
        <dbReference type="ARBA" id="ARBA00022741"/>
    </source>
</evidence>
<dbReference type="InterPro" id="IPR010921">
    <property type="entry name" value="Trp_repressor/repl_initiator"/>
</dbReference>
<dbReference type="GO" id="GO:0006270">
    <property type="term" value="P:DNA replication initiation"/>
    <property type="evidence" value="ECO:0007669"/>
    <property type="project" value="UniProtKB-UniRule"/>
</dbReference>
<dbReference type="NCBIfam" id="TIGR00362">
    <property type="entry name" value="DnaA"/>
    <property type="match status" value="1"/>
</dbReference>
<dbReference type="AlphaFoldDB" id="A0A0D0IV33"/>
<dbReference type="SUPFAM" id="SSF48295">
    <property type="entry name" value="TrpR-like"/>
    <property type="match status" value="1"/>
</dbReference>
<evidence type="ECO:0000256" key="10">
    <source>
        <dbReference type="RuleBase" id="RU000577"/>
    </source>
</evidence>
<dbReference type="PROSITE" id="PS01008">
    <property type="entry name" value="DNAA"/>
    <property type="match status" value="1"/>
</dbReference>
<dbReference type="InterPro" id="IPR027417">
    <property type="entry name" value="P-loop_NTPase"/>
</dbReference>
<proteinExistence type="inferred from homology"/>
<dbReference type="GO" id="GO:0005886">
    <property type="term" value="C:plasma membrane"/>
    <property type="evidence" value="ECO:0007669"/>
    <property type="project" value="TreeGrafter"/>
</dbReference>
<dbReference type="EMBL" id="JXQK01000046">
    <property type="protein sequence ID" value="KIP63172.1"/>
    <property type="molecule type" value="Genomic_DNA"/>
</dbReference>
<keyword evidence="7 8" id="KW-0238">DNA-binding</keyword>
<dbReference type="FunFam" id="3.40.50.300:FF:000668">
    <property type="entry name" value="Chromosomal replication initiator protein DnaA"/>
    <property type="match status" value="1"/>
</dbReference>
<evidence type="ECO:0000313" key="16">
    <source>
        <dbReference type="Proteomes" id="UP000032046"/>
    </source>
</evidence>
<feature type="domain" description="AAA+ ATPase" evidence="13">
    <location>
        <begin position="165"/>
        <end position="297"/>
    </location>
</feature>
<feature type="binding site" evidence="8">
    <location>
        <position position="176"/>
    </location>
    <ligand>
        <name>ATP</name>
        <dbReference type="ChEBI" id="CHEBI:30616"/>
    </ligand>
</feature>
<dbReference type="Gene3D" id="3.30.300.180">
    <property type="match status" value="1"/>
</dbReference>
<comment type="caution">
    <text evidence="15">The sequence shown here is derived from an EMBL/GenBank/DDBJ whole genome shotgun (WGS) entry which is preliminary data.</text>
</comment>
<dbReference type="SMART" id="SM00382">
    <property type="entry name" value="AAA"/>
    <property type="match status" value="1"/>
</dbReference>
<evidence type="ECO:0000256" key="2">
    <source>
        <dbReference type="ARBA" id="ARBA00022490"/>
    </source>
</evidence>
<dbReference type="PRINTS" id="PR00051">
    <property type="entry name" value="DNAA"/>
</dbReference>
<evidence type="ECO:0000259" key="13">
    <source>
        <dbReference type="SMART" id="SM00382"/>
    </source>
</evidence>
<comment type="similarity">
    <text evidence="1 8 11">Belongs to the DnaA family.</text>
</comment>
<evidence type="ECO:0000259" key="14">
    <source>
        <dbReference type="SMART" id="SM00760"/>
    </source>
</evidence>
<dbReference type="Gene3D" id="3.40.50.300">
    <property type="entry name" value="P-loop containing nucleotide triphosphate hydrolases"/>
    <property type="match status" value="1"/>
</dbReference>
<dbReference type="STRING" id="1602171.ST44_04455"/>
<dbReference type="Gene3D" id="1.10.8.60">
    <property type="match status" value="1"/>
</dbReference>
<keyword evidence="3 8" id="KW-0235">DNA replication</keyword>
<comment type="subcellular location">
    <subcellularLocation>
        <location evidence="8">Cytoplasm</location>
    </subcellularLocation>
</comment>
<dbReference type="InterPro" id="IPR013159">
    <property type="entry name" value="DnaA_C"/>
</dbReference>
<comment type="subunit">
    <text evidence="8">Oligomerizes as a right-handed, spiral filament on DNA at oriC.</text>
</comment>
<dbReference type="Pfam" id="PF11638">
    <property type="entry name" value="DnaA_N"/>
    <property type="match status" value="1"/>
</dbReference>
<dbReference type="SMART" id="SM00760">
    <property type="entry name" value="Bac_DnaA_C"/>
    <property type="match status" value="1"/>
</dbReference>
<dbReference type="Pfam" id="PF08299">
    <property type="entry name" value="Bac_DnaA_C"/>
    <property type="match status" value="1"/>
</dbReference>
<dbReference type="InterPro" id="IPR024633">
    <property type="entry name" value="DnaA_N_dom"/>
</dbReference>
<feature type="region of interest" description="Domain I, interacts with DnaA modulators" evidence="8">
    <location>
        <begin position="1"/>
        <end position="107"/>
    </location>
</feature>
<keyword evidence="16" id="KW-1185">Reference proteome</keyword>
<evidence type="ECO:0000256" key="7">
    <source>
        <dbReference type="ARBA" id="ARBA00023125"/>
    </source>
</evidence>
<dbReference type="GO" id="GO:0005524">
    <property type="term" value="F:ATP binding"/>
    <property type="evidence" value="ECO:0007669"/>
    <property type="project" value="UniProtKB-UniRule"/>
</dbReference>
<evidence type="ECO:0000256" key="6">
    <source>
        <dbReference type="ARBA" id="ARBA00023121"/>
    </source>
</evidence>
<dbReference type="GeneID" id="93484273"/>
<protein>
    <recommendedName>
        <fullName evidence="8 9">Chromosomal replication initiator protein DnaA</fullName>
    </recommendedName>
</protein>
<accession>A0A0D0IV33</accession>
<dbReference type="InterPro" id="IPR013317">
    <property type="entry name" value="DnaA_dom"/>
</dbReference>
<feature type="binding site" evidence="8">
    <location>
        <position position="178"/>
    </location>
    <ligand>
        <name>ATP</name>
        <dbReference type="ChEBI" id="CHEBI:30616"/>
    </ligand>
</feature>
<evidence type="ECO:0000256" key="9">
    <source>
        <dbReference type="NCBIfam" id="TIGR00362"/>
    </source>
</evidence>
<name>A0A0D0IV33_9BACT</name>
<dbReference type="SUPFAM" id="SSF52540">
    <property type="entry name" value="P-loop containing nucleoside triphosphate hydrolases"/>
    <property type="match status" value="1"/>
</dbReference>
<dbReference type="Proteomes" id="UP000032046">
    <property type="component" value="Unassembled WGS sequence"/>
</dbReference>
<dbReference type="Pfam" id="PF00308">
    <property type="entry name" value="Bac_DnaA"/>
    <property type="match status" value="1"/>
</dbReference>
<dbReference type="HAMAP" id="MF_00377">
    <property type="entry name" value="DnaA_bact"/>
    <property type="match status" value="1"/>
</dbReference>
<evidence type="ECO:0000256" key="12">
    <source>
        <dbReference type="SAM" id="MobiDB-lite"/>
    </source>
</evidence>
<dbReference type="CDD" id="cd06571">
    <property type="entry name" value="Bac_DnaA_C"/>
    <property type="match status" value="1"/>
</dbReference>
<evidence type="ECO:0000256" key="3">
    <source>
        <dbReference type="ARBA" id="ARBA00022705"/>
    </source>
</evidence>
<evidence type="ECO:0000313" key="15">
    <source>
        <dbReference type="EMBL" id="KIP63172.1"/>
    </source>
</evidence>
<sequence>MADTPNALWDKSLLLIKENVSPQQFNTWFKPIVFEAYKKETNTLLVQVPSPFVYEYLEENFIDLLGKVLTRTFGKDVKLSYRVVTDKTNNLAQILTSDPPAGINDQKPKQTRNNQSPTPLDAAKPQQIASQLNTHLTFSNYIEGASNKLPRSVGQSIAEHPNTTQFNPMFIYGPSGCGKTHLINAIGVRTKQLYPQKRVLYISARLFQVQYTNAVRNNTVNDFINFYQTIDMLIVDDIQEWVSAQKTQETFFHIFNHLFMNGKRIILASDRPPVDLQGMSDRLLTRFSCGLIAELEKPNVELCMDILQNKIKRDGLHIPETVVRFIAETANGSVRDLEGVINSLMAYSVVYNCNIDMRLAERVIKRAVKIDDNPLTIDDILDSVCNHFSVTVAAVNGRSRKREYVEARQVSMYLAQKYTKMPASRIGKLLGGRDHSTVIHSCTKVNQRMTTDKLFMDEITSIENSFKLKR</sequence>
<dbReference type="GO" id="GO:0005737">
    <property type="term" value="C:cytoplasm"/>
    <property type="evidence" value="ECO:0007669"/>
    <property type="project" value="UniProtKB-SubCell"/>
</dbReference>
<dbReference type="RefSeq" id="WP_042518432.1">
    <property type="nucleotide sequence ID" value="NZ_DAIPDX010000015.1"/>
</dbReference>
<dbReference type="InterPro" id="IPR001957">
    <property type="entry name" value="Chromosome_initiator_DnaA"/>
</dbReference>
<dbReference type="CDD" id="cd00009">
    <property type="entry name" value="AAA"/>
    <property type="match status" value="1"/>
</dbReference>
<comment type="caution">
    <text evidence="8">Lacks conserved residue(s) required for the propagation of feature annotation.</text>
</comment>
<keyword evidence="5 8" id="KW-0067">ATP-binding</keyword>
<evidence type="ECO:0000256" key="1">
    <source>
        <dbReference type="ARBA" id="ARBA00006583"/>
    </source>
</evidence>
<dbReference type="InterPro" id="IPR038454">
    <property type="entry name" value="DnaA_N_sf"/>
</dbReference>
<dbReference type="GO" id="GO:0008289">
    <property type="term" value="F:lipid binding"/>
    <property type="evidence" value="ECO:0007669"/>
    <property type="project" value="UniProtKB-KW"/>
</dbReference>
<dbReference type="PANTHER" id="PTHR30050:SF2">
    <property type="entry name" value="CHROMOSOMAL REPLICATION INITIATOR PROTEIN DNAA"/>
    <property type="match status" value="1"/>
</dbReference>
<dbReference type="PANTHER" id="PTHR30050">
    <property type="entry name" value="CHROMOSOMAL REPLICATION INITIATOR PROTEIN DNAA"/>
    <property type="match status" value="1"/>
</dbReference>
<feature type="binding site" evidence="8">
    <location>
        <position position="179"/>
    </location>
    <ligand>
        <name>ATP</name>
        <dbReference type="ChEBI" id="CHEBI:30616"/>
    </ligand>
</feature>
<gene>
    <name evidence="8" type="primary">dnaA</name>
    <name evidence="15" type="ORF">ST44_04455</name>
</gene>
<organism evidence="15 16">
    <name type="scientific">Prevotella pectinovora</name>
    <dbReference type="NCBI Taxonomy" id="1602169"/>
    <lineage>
        <taxon>Bacteria</taxon>
        <taxon>Pseudomonadati</taxon>
        <taxon>Bacteroidota</taxon>
        <taxon>Bacteroidia</taxon>
        <taxon>Bacteroidales</taxon>
        <taxon>Prevotellaceae</taxon>
        <taxon>Prevotella</taxon>
    </lineage>
</organism>
<reference evidence="15 16" key="1">
    <citation type="submission" date="2015-01" db="EMBL/GenBank/DDBJ databases">
        <title>Comparative genomics of non-oral Prevotella species.</title>
        <authorList>
            <person name="Accetto T."/>
            <person name="Nograsek B."/>
            <person name="Avgustin G."/>
        </authorList>
    </citation>
    <scope>NUCLEOTIDE SEQUENCE [LARGE SCALE GENOMIC DNA]</scope>
    <source>
        <strain evidence="15 16">P5-119</strain>
    </source>
</reference>
<comment type="domain">
    <text evidence="8">Domain I is involved in oligomerization and binding regulators, domain II is flexibile and of varying length in different bacteria, domain III forms the AAA+ region, while domain IV binds dsDNA.</text>
</comment>
<evidence type="ECO:0000256" key="11">
    <source>
        <dbReference type="RuleBase" id="RU004227"/>
    </source>
</evidence>
<evidence type="ECO:0000256" key="8">
    <source>
        <dbReference type="HAMAP-Rule" id="MF_00377"/>
    </source>
</evidence>
<comment type="function">
    <text evidence="8 10">Plays an essential role in the initiation and regulation of chromosomal replication. ATP-DnaA binds to the origin of replication (oriC) to initiate formation of the DNA replication initiation complex once per cell cycle. Binds the DnaA box (a 9 base pair repeat at the origin) and separates the double-stranded (ds)DNA. Forms a right-handed helical filament on oriC DNA; dsDNA binds to the exterior of the filament while single-stranded (ss)DNA is stabiized in the filament's interior. The ATP-DnaA-oriC complex binds and stabilizes one strand of the AT-rich DNA unwinding element (DUE), permitting loading of DNA polymerase. After initiation quickly degrades to an ADP-DnaA complex that is not apt for DNA replication. Binds acidic phospholipids.</text>
</comment>
<dbReference type="GO" id="GO:0006275">
    <property type="term" value="P:regulation of DNA replication"/>
    <property type="evidence" value="ECO:0007669"/>
    <property type="project" value="UniProtKB-UniRule"/>
</dbReference>
<dbReference type="InterPro" id="IPR020591">
    <property type="entry name" value="Chromosome_initiator_DnaA-like"/>
</dbReference>
<keyword evidence="4 8" id="KW-0547">Nucleotide-binding</keyword>
<dbReference type="Gene3D" id="1.10.1750.10">
    <property type="match status" value="1"/>
</dbReference>
<feature type="domain" description="Chromosomal replication initiator DnaA C-terminal" evidence="14">
    <location>
        <begin position="376"/>
        <end position="445"/>
    </location>
</feature>
<feature type="region of interest" description="Disordered" evidence="12">
    <location>
        <begin position="94"/>
        <end position="125"/>
    </location>
</feature>
<keyword evidence="6 8" id="KW-0446">Lipid-binding</keyword>
<dbReference type="InterPro" id="IPR018312">
    <property type="entry name" value="Chromosome_initiator_DnaA_CS"/>
</dbReference>
<feature type="binding site" evidence="8">
    <location>
        <position position="180"/>
    </location>
    <ligand>
        <name>ATP</name>
        <dbReference type="ChEBI" id="CHEBI:30616"/>
    </ligand>
</feature>
<evidence type="ECO:0000256" key="5">
    <source>
        <dbReference type="ARBA" id="ARBA00022840"/>
    </source>
</evidence>